<dbReference type="AlphaFoldDB" id="A0A9E7UM95"/>
<name>A0A9E7UM95_METWO</name>
<dbReference type="Proteomes" id="UP001065373">
    <property type="component" value="Chromosome"/>
</dbReference>
<evidence type="ECO:0000313" key="1">
    <source>
        <dbReference type="EMBL" id="UXH31013.1"/>
    </source>
</evidence>
<protein>
    <submittedName>
        <fullName evidence="1">Uncharacterized protein</fullName>
    </submittedName>
</protein>
<dbReference type="GeneID" id="75106696"/>
<sequence>MYSKRMERNVQRIGYAVNRFRGNLLLIRGGTDPEEVRDEFAEVERILRDVYVDIMNETPDPGLEGIHRKILEAAGTYVEAVEEFMKFYDEHDDDHFVYSGLKINEANELLNQAAAMF</sequence>
<dbReference type="RefSeq" id="WP_074359075.1">
    <property type="nucleotide sequence ID" value="NZ_CP104550.1"/>
</dbReference>
<organism evidence="1">
    <name type="scientific">Methanothermobacter wolfeii</name>
    <name type="common">Methanobacterium wolfei</name>
    <dbReference type="NCBI Taxonomy" id="145261"/>
    <lineage>
        <taxon>Archaea</taxon>
        <taxon>Methanobacteriati</taxon>
        <taxon>Methanobacteriota</taxon>
        <taxon>Methanomada group</taxon>
        <taxon>Methanobacteria</taxon>
        <taxon>Methanobacteriales</taxon>
        <taxon>Methanobacteriaceae</taxon>
        <taxon>Methanothermobacter</taxon>
    </lineage>
</organism>
<accession>A0A9E7UM95</accession>
<dbReference type="GeneID" id="58978721"/>
<dbReference type="EMBL" id="CP104550">
    <property type="protein sequence ID" value="UXH31013.1"/>
    <property type="molecule type" value="Genomic_DNA"/>
</dbReference>
<gene>
    <name evidence="1" type="ORF">N5910_05550</name>
</gene>
<reference evidence="1" key="1">
    <citation type="submission" date="2022-09" db="EMBL/GenBank/DDBJ databases">
        <title>Characterization of three MwoI isoschizomers from sequenced genome and metagenomes.</title>
        <authorList>
            <person name="Fomenkov A."/>
            <person name="Xu S.Y."/>
            <person name="Roberts R.J."/>
        </authorList>
    </citation>
    <scope>NUCLEOTIDE SEQUENCE</scope>
    <source>
        <strain evidence="1">DSM 2970</strain>
    </source>
</reference>
<proteinExistence type="predicted"/>